<dbReference type="eggNOG" id="KOG1577">
    <property type="taxonomic scope" value="Eukaryota"/>
</dbReference>
<dbReference type="Pfam" id="PF00248">
    <property type="entry name" value="Aldo_ket_red"/>
    <property type="match status" value="1"/>
</dbReference>
<gene>
    <name evidence="8" type="ORF">F503_06737</name>
</gene>
<dbReference type="PANTHER" id="PTHR43827">
    <property type="entry name" value="2,5-DIKETO-D-GLUCONIC ACID REDUCTASE"/>
    <property type="match status" value="1"/>
</dbReference>
<dbReference type="InterPro" id="IPR018170">
    <property type="entry name" value="Aldo/ket_reductase_CS"/>
</dbReference>
<evidence type="ECO:0000256" key="2">
    <source>
        <dbReference type="ARBA" id="ARBA00022857"/>
    </source>
</evidence>
<keyword evidence="2" id="KW-0521">NADP</keyword>
<keyword evidence="3" id="KW-0560">Oxidoreductase</keyword>
<dbReference type="GO" id="GO:0016616">
    <property type="term" value="F:oxidoreductase activity, acting on the CH-OH group of donors, NAD or NADP as acceptor"/>
    <property type="evidence" value="ECO:0007669"/>
    <property type="project" value="UniProtKB-ARBA"/>
</dbReference>
<dbReference type="InterPro" id="IPR036812">
    <property type="entry name" value="NAD(P)_OxRdtase_dom_sf"/>
</dbReference>
<dbReference type="OMA" id="RHQRMNF"/>
<dbReference type="VEuPathDB" id="FungiDB:F503_06737"/>
<dbReference type="OrthoDB" id="416253at2759"/>
<dbReference type="EMBL" id="KE148167">
    <property type="protein sequence ID" value="EPE03564.1"/>
    <property type="molecule type" value="Genomic_DNA"/>
</dbReference>
<feature type="binding site" evidence="5">
    <location>
        <position position="108"/>
    </location>
    <ligand>
        <name>substrate</name>
    </ligand>
</feature>
<evidence type="ECO:0000256" key="1">
    <source>
        <dbReference type="ARBA" id="ARBA00007905"/>
    </source>
</evidence>
<dbReference type="PRINTS" id="PR00069">
    <property type="entry name" value="ALDKETRDTASE"/>
</dbReference>
<evidence type="ECO:0000256" key="4">
    <source>
        <dbReference type="PIRSR" id="PIRSR000097-1"/>
    </source>
</evidence>
<evidence type="ECO:0000256" key="3">
    <source>
        <dbReference type="ARBA" id="ARBA00023002"/>
    </source>
</evidence>
<keyword evidence="9" id="KW-1185">Reference proteome</keyword>
<feature type="domain" description="NADP-dependent oxidoreductase" evidence="7">
    <location>
        <begin position="17"/>
        <end position="286"/>
    </location>
</feature>
<dbReference type="HOGENOM" id="CLU_023205_0_0_1"/>
<reference evidence="8 9" key="1">
    <citation type="journal article" date="2013" name="BMC Genomics">
        <title>The genome and transcriptome of the pine saprophyte Ophiostoma piceae, and a comparison with the bark beetle-associated pine pathogen Grosmannia clavigera.</title>
        <authorList>
            <person name="Haridas S."/>
            <person name="Wang Y."/>
            <person name="Lim L."/>
            <person name="Massoumi Alamouti S."/>
            <person name="Jackman S."/>
            <person name="Docking R."/>
            <person name="Robertson G."/>
            <person name="Birol I."/>
            <person name="Bohlmann J."/>
            <person name="Breuil C."/>
        </authorList>
    </citation>
    <scope>NUCLEOTIDE SEQUENCE [LARGE SCALE GENOMIC DNA]</scope>
    <source>
        <strain evidence="8 9">UAMH 11346</strain>
    </source>
</reference>
<evidence type="ECO:0000313" key="9">
    <source>
        <dbReference type="Proteomes" id="UP000016923"/>
    </source>
</evidence>
<proteinExistence type="inferred from homology"/>
<name>S3BQF0_OPHP1</name>
<dbReference type="InterPro" id="IPR020471">
    <property type="entry name" value="AKR"/>
</dbReference>
<evidence type="ECO:0000313" key="8">
    <source>
        <dbReference type="EMBL" id="EPE03564.1"/>
    </source>
</evidence>
<dbReference type="Proteomes" id="UP000016923">
    <property type="component" value="Unassembled WGS sequence"/>
</dbReference>
<accession>S3BQF0</accession>
<dbReference type="InterPro" id="IPR023210">
    <property type="entry name" value="NADP_OxRdtase_dom"/>
</dbReference>
<feature type="active site" description="Proton donor" evidence="4">
    <location>
        <position position="50"/>
    </location>
</feature>
<dbReference type="SUPFAM" id="SSF51430">
    <property type="entry name" value="NAD(P)-linked oxidoreductase"/>
    <property type="match status" value="1"/>
</dbReference>
<dbReference type="PIRSF" id="PIRSF000097">
    <property type="entry name" value="AKR"/>
    <property type="match status" value="1"/>
</dbReference>
<dbReference type="STRING" id="1262450.S3BQF0"/>
<comment type="similarity">
    <text evidence="1">Belongs to the aldo/keto reductase family.</text>
</comment>
<evidence type="ECO:0000259" key="7">
    <source>
        <dbReference type="Pfam" id="PF00248"/>
    </source>
</evidence>
<evidence type="ECO:0000256" key="5">
    <source>
        <dbReference type="PIRSR" id="PIRSR000097-2"/>
    </source>
</evidence>
<organism evidence="8 9">
    <name type="scientific">Ophiostoma piceae (strain UAMH 11346)</name>
    <name type="common">Sap stain fungus</name>
    <dbReference type="NCBI Taxonomy" id="1262450"/>
    <lineage>
        <taxon>Eukaryota</taxon>
        <taxon>Fungi</taxon>
        <taxon>Dikarya</taxon>
        <taxon>Ascomycota</taxon>
        <taxon>Pezizomycotina</taxon>
        <taxon>Sordariomycetes</taxon>
        <taxon>Sordariomycetidae</taxon>
        <taxon>Ophiostomatales</taxon>
        <taxon>Ophiostomataceae</taxon>
        <taxon>Ophiostoma</taxon>
    </lineage>
</organism>
<protein>
    <submittedName>
        <fullName evidence="8">Aldehyde reductase 1</fullName>
    </submittedName>
</protein>
<dbReference type="PANTHER" id="PTHR43827:SF3">
    <property type="entry name" value="NADP-DEPENDENT OXIDOREDUCTASE DOMAIN-CONTAINING PROTEIN"/>
    <property type="match status" value="1"/>
</dbReference>
<dbReference type="PROSITE" id="PS00062">
    <property type="entry name" value="ALDOKETO_REDUCTASE_2"/>
    <property type="match status" value="1"/>
</dbReference>
<evidence type="ECO:0000256" key="6">
    <source>
        <dbReference type="PIRSR" id="PIRSR000097-3"/>
    </source>
</evidence>
<sequence length="322" mass="35504">MAPSSIKLNSGYSIPTIGLGLWRSKPDEVANAVEVALRNGYQHLDSATVYKNEKEVGAGIKASGVARDQIFITSKLWNSHHRAADAARQLDATLADLQTDYLDLYLIHWPVAFRNHGNDDLFPEDAATGEIDLDHDITLADTWKVMEGFVRAGKVRSIGVSNFTQDKLEALLASGIEIKPAVNQIEAHPFLQQPALLAWCQSNGIVVQAYSPMGNNIHNLPRALDHDVIIDIAQRLGKEPAQVLISWALQRGTVVLPKSVTPSRIKSNLEVFELPADEVARITALDTHTRYNFPIRFGVNIFGEATDEQVRAGVDEWLASKK</sequence>
<dbReference type="AlphaFoldDB" id="S3BQF0"/>
<feature type="site" description="Lowers pKa of active site Tyr" evidence="6">
    <location>
        <position position="75"/>
    </location>
</feature>
<dbReference type="FunFam" id="3.20.20.100:FF:000007">
    <property type="entry name" value="NAD(P)H-dependent D-xylose reductase xyl1"/>
    <property type="match status" value="1"/>
</dbReference>
<dbReference type="Gene3D" id="3.20.20.100">
    <property type="entry name" value="NADP-dependent oxidoreductase domain"/>
    <property type="match status" value="1"/>
</dbReference>
<dbReference type="PROSITE" id="PS00063">
    <property type="entry name" value="ALDOKETO_REDUCTASE_3"/>
    <property type="match status" value="1"/>
</dbReference>